<dbReference type="RefSeq" id="WP_271715996.1">
    <property type="nucleotide sequence ID" value="NZ_AP024169.1"/>
</dbReference>
<dbReference type="SUPFAM" id="SSF109604">
    <property type="entry name" value="HD-domain/PDEase-like"/>
    <property type="match status" value="2"/>
</dbReference>
<protein>
    <submittedName>
        <fullName evidence="2">HDIG domain-containing protein</fullName>
    </submittedName>
</protein>
<evidence type="ECO:0000313" key="2">
    <source>
        <dbReference type="EMBL" id="BCN30801.1"/>
    </source>
</evidence>
<dbReference type="KEGG" id="ahb:bsdtb5_20960"/>
<dbReference type="Pfam" id="PF13487">
    <property type="entry name" value="HD_5"/>
    <property type="match status" value="1"/>
</dbReference>
<dbReference type="Proteomes" id="UP000595897">
    <property type="component" value="Chromosome"/>
</dbReference>
<dbReference type="Gene3D" id="1.10.3210.10">
    <property type="entry name" value="Hypothetical protein af1432"/>
    <property type="match status" value="2"/>
</dbReference>
<dbReference type="EMBL" id="AP024169">
    <property type="protein sequence ID" value="BCN30801.1"/>
    <property type="molecule type" value="Genomic_DNA"/>
</dbReference>
<evidence type="ECO:0000259" key="1">
    <source>
        <dbReference type="PROSITE" id="PS51832"/>
    </source>
</evidence>
<organism evidence="2 3">
    <name type="scientific">Anaeromicropila herbilytica</name>
    <dbReference type="NCBI Taxonomy" id="2785025"/>
    <lineage>
        <taxon>Bacteria</taxon>
        <taxon>Bacillati</taxon>
        <taxon>Bacillota</taxon>
        <taxon>Clostridia</taxon>
        <taxon>Lachnospirales</taxon>
        <taxon>Lachnospiraceae</taxon>
        <taxon>Anaeromicropila</taxon>
    </lineage>
</organism>
<dbReference type="Pfam" id="PF01966">
    <property type="entry name" value="HD"/>
    <property type="match status" value="1"/>
</dbReference>
<dbReference type="PANTHER" id="PTHR43155">
    <property type="entry name" value="CYCLIC DI-GMP PHOSPHODIESTERASE PA4108-RELATED"/>
    <property type="match status" value="1"/>
</dbReference>
<feature type="domain" description="HD-GYP" evidence="1">
    <location>
        <begin position="196"/>
        <end position="380"/>
    </location>
</feature>
<dbReference type="SMART" id="SM00471">
    <property type="entry name" value="HDc"/>
    <property type="match status" value="2"/>
</dbReference>
<name>A0A7R7IDC7_9FIRM</name>
<dbReference type="NCBIfam" id="TIGR00277">
    <property type="entry name" value="HDIG"/>
    <property type="match status" value="2"/>
</dbReference>
<dbReference type="InterPro" id="IPR006674">
    <property type="entry name" value="HD_domain"/>
</dbReference>
<dbReference type="InterPro" id="IPR003607">
    <property type="entry name" value="HD/PDEase_dom"/>
</dbReference>
<dbReference type="InterPro" id="IPR006675">
    <property type="entry name" value="HDIG_dom"/>
</dbReference>
<gene>
    <name evidence="2" type="ORF">bsdtb5_20960</name>
</gene>
<evidence type="ECO:0000313" key="3">
    <source>
        <dbReference type="Proteomes" id="UP000595897"/>
    </source>
</evidence>
<dbReference type="PANTHER" id="PTHR43155:SF1">
    <property type="entry name" value="3'3'-CGAMP-SPECIFIC PHOSPHODIESTERASE 1"/>
    <property type="match status" value="1"/>
</dbReference>
<dbReference type="AlphaFoldDB" id="A0A7R7IDC7"/>
<dbReference type="CDD" id="cd00077">
    <property type="entry name" value="HDc"/>
    <property type="match status" value="2"/>
</dbReference>
<keyword evidence="3" id="KW-1185">Reference proteome</keyword>
<dbReference type="InterPro" id="IPR037522">
    <property type="entry name" value="HD_GYP_dom"/>
</dbReference>
<sequence>MKINERKLIEGLSYALDVAEKSYFSHSKHVAYAAYMIASEIGLSADNKKDLYYSAMLHDIGAGDYYDIRKHCQAGKKIVLALPVEDKLAEFVLYHHEFYDGSGPFGKKGTEIPIESQIICFANTFDIHFSSIRKNDVLLMDQISQWIESKKRYFRQEIIDAFVSLTHKEFFLLDYFNHDFNPILNEKIKVESRYLDYDFVEKYAYAFSEIIDNRSHFTYRHSIGIAELALKMSQFLEYDENMQHEMYIAGLLHDIGKLIVPTDIIEKPGPLTTEERYEINKHTYYTRLILQQVKGFERITEIAANHHEKLNGSGYPLHCTGDMLGQQERIMGICDIYQALTESRPYRIGMEKSDVWRIMDTMVEKGEIDAQILLKAKQIL</sequence>
<dbReference type="PROSITE" id="PS51832">
    <property type="entry name" value="HD_GYP"/>
    <property type="match status" value="1"/>
</dbReference>
<proteinExistence type="predicted"/>
<accession>A0A7R7IDC7</accession>
<reference evidence="2 3" key="1">
    <citation type="submission" date="2020-11" db="EMBL/GenBank/DDBJ databases">
        <title>Draft genome sequencing of a Lachnospiraceae strain isolated from anoxic soil subjected to BSD treatment.</title>
        <authorList>
            <person name="Uek A."/>
            <person name="Tonouchi A."/>
        </authorList>
    </citation>
    <scope>NUCLEOTIDE SEQUENCE [LARGE SCALE GENOMIC DNA]</scope>
    <source>
        <strain evidence="2 3">TB5</strain>
    </source>
</reference>